<reference evidence="5" key="1">
    <citation type="submission" date="2018-05" db="EMBL/GenBank/DDBJ databases">
        <authorList>
            <person name="Lanie J.A."/>
            <person name="Ng W.-L."/>
            <person name="Kazmierczak K.M."/>
            <person name="Andrzejewski T.M."/>
            <person name="Davidsen T.M."/>
            <person name="Wayne K.J."/>
            <person name="Tettelin H."/>
            <person name="Glass J.I."/>
            <person name="Rusch D."/>
            <person name="Podicherti R."/>
            <person name="Tsui H.-C.T."/>
            <person name="Winkler M.E."/>
        </authorList>
    </citation>
    <scope>NUCLEOTIDE SEQUENCE</scope>
</reference>
<gene>
    <name evidence="5" type="ORF">METZ01_LOCUS75526</name>
</gene>
<dbReference type="AlphaFoldDB" id="A0A381U361"/>
<evidence type="ECO:0008006" key="6">
    <source>
        <dbReference type="Google" id="ProtNLM"/>
    </source>
</evidence>
<dbReference type="Gene3D" id="3.40.50.720">
    <property type="entry name" value="NAD(P)-binding Rossmann-like Domain"/>
    <property type="match status" value="1"/>
</dbReference>
<accession>A0A381U361</accession>
<dbReference type="Gene3D" id="3.30.360.10">
    <property type="entry name" value="Dihydrodipicolinate Reductase, domain 2"/>
    <property type="match status" value="1"/>
</dbReference>
<dbReference type="InterPro" id="IPR036291">
    <property type="entry name" value="NAD(P)-bd_dom_sf"/>
</dbReference>
<dbReference type="SUPFAM" id="SSF55347">
    <property type="entry name" value="Glyceraldehyde-3-phosphate dehydrogenase-like, C-terminal domain"/>
    <property type="match status" value="1"/>
</dbReference>
<dbReference type="GO" id="GO:0000166">
    <property type="term" value="F:nucleotide binding"/>
    <property type="evidence" value="ECO:0007669"/>
    <property type="project" value="InterPro"/>
</dbReference>
<dbReference type="Pfam" id="PF22725">
    <property type="entry name" value="GFO_IDH_MocA_C3"/>
    <property type="match status" value="1"/>
</dbReference>
<feature type="non-terminal residue" evidence="5">
    <location>
        <position position="1"/>
    </location>
</feature>
<comment type="similarity">
    <text evidence="1">Belongs to the Gfo/Idh/MocA family.</text>
</comment>
<feature type="domain" description="GFO/IDH/MocA-like oxidoreductase" evidence="4">
    <location>
        <begin position="112"/>
        <end position="220"/>
    </location>
</feature>
<dbReference type="InterPro" id="IPR051317">
    <property type="entry name" value="Gfo/Idh/MocA_oxidoreduct"/>
</dbReference>
<evidence type="ECO:0000256" key="1">
    <source>
        <dbReference type="ARBA" id="ARBA00010928"/>
    </source>
</evidence>
<proteinExistence type="inferred from homology"/>
<dbReference type="InterPro" id="IPR055170">
    <property type="entry name" value="GFO_IDH_MocA-like_dom"/>
</dbReference>
<feature type="domain" description="Gfo/Idh/MocA-like oxidoreductase N-terminal" evidence="3">
    <location>
        <begin position="4"/>
        <end position="101"/>
    </location>
</feature>
<organism evidence="5">
    <name type="scientific">marine metagenome</name>
    <dbReference type="NCBI Taxonomy" id="408172"/>
    <lineage>
        <taxon>unclassified sequences</taxon>
        <taxon>metagenomes</taxon>
        <taxon>ecological metagenomes</taxon>
    </lineage>
</organism>
<dbReference type="InterPro" id="IPR000683">
    <property type="entry name" value="Gfo/Idh/MocA-like_OxRdtase_N"/>
</dbReference>
<protein>
    <recommendedName>
        <fullName evidence="6">Gfo/Idh/MocA-like oxidoreductase N-terminal domain-containing protein</fullName>
    </recommendedName>
</protein>
<dbReference type="SUPFAM" id="SSF51735">
    <property type="entry name" value="NAD(P)-binding Rossmann-fold domains"/>
    <property type="match status" value="1"/>
</dbReference>
<name>A0A381U361_9ZZZZ</name>
<evidence type="ECO:0000313" key="5">
    <source>
        <dbReference type="EMBL" id="SVA22672.1"/>
    </source>
</evidence>
<dbReference type="PANTHER" id="PTHR43708:SF5">
    <property type="entry name" value="CONSERVED EXPRESSED OXIDOREDUCTASE (EUROFUNG)-RELATED"/>
    <property type="match status" value="1"/>
</dbReference>
<dbReference type="GO" id="GO:0016491">
    <property type="term" value="F:oxidoreductase activity"/>
    <property type="evidence" value="ECO:0007669"/>
    <property type="project" value="UniProtKB-KW"/>
</dbReference>
<sequence length="319" mass="34975">VLKERPDCRLVGLVETDPVRLAEAVAETPGAVKGFSLDEVAAGVEADVVLLCTPPGGRHSQVAAACAAGLGILAEKPLADTLADAESHVATATAARIPLAVGLNFRYLAVTQALKALFSPDRLGPPEFGRFTYERWRDGRLPHLNKYPMSMKQPMLWEQSIHHFDLMRFVYGVEPIHISARTFNPSWSMYEGNANVSALITFTGGLEVTYQGTWASNWQRMGFEWRTECRQGIALQEEMFGGLGYALRDDAELTPVLLPESEPWVDDARALLSDFVGHFREGMPLPCPGTDHLNSLRMVEACIRSSDGEGTVSLCEQEG</sequence>
<dbReference type="PANTHER" id="PTHR43708">
    <property type="entry name" value="CONSERVED EXPRESSED OXIDOREDUCTASE (EUROFUNG)"/>
    <property type="match status" value="1"/>
</dbReference>
<dbReference type="EMBL" id="UINC01005650">
    <property type="protein sequence ID" value="SVA22672.1"/>
    <property type="molecule type" value="Genomic_DNA"/>
</dbReference>
<keyword evidence="2" id="KW-0560">Oxidoreductase</keyword>
<dbReference type="Pfam" id="PF01408">
    <property type="entry name" value="GFO_IDH_MocA"/>
    <property type="match status" value="1"/>
</dbReference>
<evidence type="ECO:0000259" key="4">
    <source>
        <dbReference type="Pfam" id="PF22725"/>
    </source>
</evidence>
<evidence type="ECO:0000256" key="2">
    <source>
        <dbReference type="ARBA" id="ARBA00023002"/>
    </source>
</evidence>
<evidence type="ECO:0000259" key="3">
    <source>
        <dbReference type="Pfam" id="PF01408"/>
    </source>
</evidence>